<proteinExistence type="predicted"/>
<dbReference type="Proteomes" id="UP000192223">
    <property type="component" value="Unplaced"/>
</dbReference>
<keyword evidence="2" id="KW-1185">Reference proteome</keyword>
<sequence>MRCLYLISSVCAVFSVVAPSAIPMWEFLKREEKTSYIYSLFASEIEDYCQNVLEDKNCSQDLLKVGLENLKRISDEELDELDPYQRDAAYLIWDTLLGGHIAKKNPKQKTTSTPKPNSYEDDLLLEVTNDEFGTQEEESAKIESYYTVEPPKGFVFVPFTDKLIFDTSSPDQDQAFTESVHISNNIPDNKYIENKKKKPTALKKQDLKSTIPFEVLFTKKMDNQGPLEDLEYSRDYPKVYLTGPSVVRVYPDGSPVTDFTPQIPQDEDLYQYKMQHMKIPRF</sequence>
<protein>
    <submittedName>
        <fullName evidence="3">Rhythmically expressed gene 5 protein</fullName>
    </submittedName>
</protein>
<dbReference type="FunCoup" id="A0A1W4WXC3">
    <property type="interactions" value="8"/>
</dbReference>
<dbReference type="AlphaFoldDB" id="A0A1W4WXC3"/>
<dbReference type="KEGG" id="apln:108736736"/>
<evidence type="ECO:0000313" key="3">
    <source>
        <dbReference type="RefSeq" id="XP_018324788.1"/>
    </source>
</evidence>
<dbReference type="GeneID" id="108736736"/>
<evidence type="ECO:0000313" key="2">
    <source>
        <dbReference type="Proteomes" id="UP000192223"/>
    </source>
</evidence>
<keyword evidence="1" id="KW-0732">Signal</keyword>
<organism evidence="2 3">
    <name type="scientific">Agrilus planipennis</name>
    <name type="common">Emerald ash borer</name>
    <name type="synonym">Agrilus marcopoli</name>
    <dbReference type="NCBI Taxonomy" id="224129"/>
    <lineage>
        <taxon>Eukaryota</taxon>
        <taxon>Metazoa</taxon>
        <taxon>Ecdysozoa</taxon>
        <taxon>Arthropoda</taxon>
        <taxon>Hexapoda</taxon>
        <taxon>Insecta</taxon>
        <taxon>Pterygota</taxon>
        <taxon>Neoptera</taxon>
        <taxon>Endopterygota</taxon>
        <taxon>Coleoptera</taxon>
        <taxon>Polyphaga</taxon>
        <taxon>Elateriformia</taxon>
        <taxon>Buprestoidea</taxon>
        <taxon>Buprestidae</taxon>
        <taxon>Agrilinae</taxon>
        <taxon>Agrilus</taxon>
    </lineage>
</organism>
<feature type="chain" id="PRO_5010721843" evidence="1">
    <location>
        <begin position="20"/>
        <end position="282"/>
    </location>
</feature>
<reference evidence="3" key="1">
    <citation type="submission" date="2025-08" db="UniProtKB">
        <authorList>
            <consortium name="RefSeq"/>
        </authorList>
    </citation>
    <scope>IDENTIFICATION</scope>
    <source>
        <tissue evidence="3">Entire body</tissue>
    </source>
</reference>
<evidence type="ECO:0000256" key="1">
    <source>
        <dbReference type="SAM" id="SignalP"/>
    </source>
</evidence>
<accession>A0A1W4WXC3</accession>
<dbReference type="InParanoid" id="A0A1W4WXC3"/>
<name>A0A1W4WXC3_AGRPL</name>
<dbReference type="OrthoDB" id="6359856at2759"/>
<dbReference type="RefSeq" id="XP_018324788.1">
    <property type="nucleotide sequence ID" value="XM_018469286.2"/>
</dbReference>
<dbReference type="CTD" id="37968"/>
<gene>
    <name evidence="3" type="primary">LOC108736736</name>
</gene>
<feature type="signal peptide" evidence="1">
    <location>
        <begin position="1"/>
        <end position="19"/>
    </location>
</feature>